<accession>A0A931IC21</accession>
<comment type="caution">
    <text evidence="1">The sequence shown here is derived from an EMBL/GenBank/DDBJ whole genome shotgun (WGS) entry which is preliminary data.</text>
</comment>
<gene>
    <name evidence="1" type="ORF">IT779_15470</name>
</gene>
<proteinExistence type="predicted"/>
<keyword evidence="2" id="KW-1185">Reference proteome</keyword>
<evidence type="ECO:0000313" key="1">
    <source>
        <dbReference type="EMBL" id="MBH0777675.1"/>
    </source>
</evidence>
<dbReference type="RefSeq" id="WP_196149988.1">
    <property type="nucleotide sequence ID" value="NZ_JADMLG010000005.1"/>
</dbReference>
<evidence type="ECO:0000313" key="2">
    <source>
        <dbReference type="Proteomes" id="UP000655751"/>
    </source>
</evidence>
<protein>
    <submittedName>
        <fullName evidence="1">Uncharacterized protein</fullName>
    </submittedName>
</protein>
<dbReference type="EMBL" id="JADMLG010000005">
    <property type="protein sequence ID" value="MBH0777675.1"/>
    <property type="molecule type" value="Genomic_DNA"/>
</dbReference>
<reference evidence="1" key="1">
    <citation type="submission" date="2020-11" db="EMBL/GenBank/DDBJ databases">
        <title>Nocardia NEAU-351.nov., a novel actinomycete isolated from the cow dung.</title>
        <authorList>
            <person name="Zhang X."/>
        </authorList>
    </citation>
    <scope>NUCLEOTIDE SEQUENCE</scope>
    <source>
        <strain evidence="1">NEAU-351</strain>
    </source>
</reference>
<name>A0A931IC21_9NOCA</name>
<organism evidence="1 2">
    <name type="scientific">Nocardia bovistercoris</name>
    <dbReference type="NCBI Taxonomy" id="2785916"/>
    <lineage>
        <taxon>Bacteria</taxon>
        <taxon>Bacillati</taxon>
        <taxon>Actinomycetota</taxon>
        <taxon>Actinomycetes</taxon>
        <taxon>Mycobacteriales</taxon>
        <taxon>Nocardiaceae</taxon>
        <taxon>Nocardia</taxon>
    </lineage>
</organism>
<sequence length="57" mass="5579">MTQPFGPRLRDLVSVGGAAGFAFIEEVVLAAGDLADRLLDGGDPGVGVVAVAGVLAA</sequence>
<dbReference type="AlphaFoldDB" id="A0A931IC21"/>
<dbReference type="Proteomes" id="UP000655751">
    <property type="component" value="Unassembled WGS sequence"/>
</dbReference>